<dbReference type="InterPro" id="IPR043732">
    <property type="entry name" value="DUF5675"/>
</dbReference>
<reference evidence="2" key="1">
    <citation type="submission" date="2022-07" db="EMBL/GenBank/DDBJ databases">
        <authorList>
            <person name="Xamxidin M."/>
        </authorList>
    </citation>
    <scope>NUCLEOTIDE SEQUENCE</scope>
    <source>
        <strain evidence="2">YS8-69</strain>
    </source>
</reference>
<keyword evidence="3" id="KW-1185">Reference proteome</keyword>
<feature type="domain" description="DUF5675" evidence="1">
    <location>
        <begin position="9"/>
        <end position="125"/>
    </location>
</feature>
<dbReference type="RefSeq" id="WP_257511539.1">
    <property type="nucleotide sequence ID" value="NZ_JANKHG010000016.1"/>
</dbReference>
<proteinExistence type="predicted"/>
<dbReference type="EMBL" id="JANKHG010000016">
    <property type="protein sequence ID" value="MCR2746300.1"/>
    <property type="molecule type" value="Genomic_DNA"/>
</dbReference>
<evidence type="ECO:0000313" key="2">
    <source>
        <dbReference type="EMBL" id="MCR2746300.1"/>
    </source>
</evidence>
<accession>A0ABT1XG98</accession>
<evidence type="ECO:0000259" key="1">
    <source>
        <dbReference type="Pfam" id="PF18925"/>
    </source>
</evidence>
<organism evidence="2 3">
    <name type="scientific">Limnobacter parvus</name>
    <dbReference type="NCBI Taxonomy" id="2939690"/>
    <lineage>
        <taxon>Bacteria</taxon>
        <taxon>Pseudomonadati</taxon>
        <taxon>Pseudomonadota</taxon>
        <taxon>Betaproteobacteria</taxon>
        <taxon>Burkholderiales</taxon>
        <taxon>Burkholderiaceae</taxon>
        <taxon>Limnobacter</taxon>
    </lineage>
</organism>
<dbReference type="Pfam" id="PF18925">
    <property type="entry name" value="DUF5675"/>
    <property type="match status" value="1"/>
</dbReference>
<evidence type="ECO:0000313" key="3">
    <source>
        <dbReference type="Proteomes" id="UP001165267"/>
    </source>
</evidence>
<name>A0ABT1XG98_9BURK</name>
<protein>
    <submittedName>
        <fullName evidence="2">DUF5675 family protein</fullName>
    </submittedName>
</protein>
<sequence>MTESYVIHVNRRWQTEESTISDFSVENTDLKGYILEEKGPSSAQAGMQLRIPAGEYNLVWHHGGRFGPKVPKLFNFQVSPGRLILIHPGNDASDTEGCLIVGHSRKINRVESSKLKFGQLMKLLEPTDLSKSKLIITEDFQ</sequence>
<comment type="caution">
    <text evidence="2">The sequence shown here is derived from an EMBL/GenBank/DDBJ whole genome shotgun (WGS) entry which is preliminary data.</text>
</comment>
<gene>
    <name evidence="2" type="ORF">NSP04_06535</name>
</gene>
<dbReference type="Proteomes" id="UP001165267">
    <property type="component" value="Unassembled WGS sequence"/>
</dbReference>